<dbReference type="InterPro" id="IPR047111">
    <property type="entry name" value="YbaP-like"/>
</dbReference>
<keyword evidence="2" id="KW-1185">Reference proteome</keyword>
<dbReference type="InterPro" id="IPR002816">
    <property type="entry name" value="TraB/PrgY/GumN_fam"/>
</dbReference>
<dbReference type="EMBL" id="JBHULR010000003">
    <property type="protein sequence ID" value="MFD2547658.1"/>
    <property type="molecule type" value="Genomic_DNA"/>
</dbReference>
<dbReference type="Proteomes" id="UP001597545">
    <property type="component" value="Unassembled WGS sequence"/>
</dbReference>
<gene>
    <name evidence="1" type="ORF">ACFSR5_08380</name>
</gene>
<protein>
    <submittedName>
        <fullName evidence="1">TraB/GumN family protein</fullName>
    </submittedName>
</protein>
<dbReference type="RefSeq" id="WP_380902624.1">
    <property type="nucleotide sequence ID" value="NZ_JBHUEG010000007.1"/>
</dbReference>
<accession>A0ABW5KGU3</accession>
<reference evidence="2" key="1">
    <citation type="journal article" date="2019" name="Int. J. Syst. Evol. Microbiol.">
        <title>The Global Catalogue of Microorganisms (GCM) 10K type strain sequencing project: providing services to taxonomists for standard genome sequencing and annotation.</title>
        <authorList>
            <consortium name="The Broad Institute Genomics Platform"/>
            <consortium name="The Broad Institute Genome Sequencing Center for Infectious Disease"/>
            <person name="Wu L."/>
            <person name="Ma J."/>
        </authorList>
    </citation>
    <scope>NUCLEOTIDE SEQUENCE [LARGE SCALE GENOMIC DNA]</scope>
    <source>
        <strain evidence="2">KCTC 42662</strain>
    </source>
</reference>
<evidence type="ECO:0000313" key="1">
    <source>
        <dbReference type="EMBL" id="MFD2547658.1"/>
    </source>
</evidence>
<comment type="caution">
    <text evidence="1">The sequence shown here is derived from an EMBL/GenBank/DDBJ whole genome shotgun (WGS) entry which is preliminary data.</text>
</comment>
<sequence>MKQSLTTCILVLLFFFVGVAQENALLWKISGNGLTRDSYLFGTLHMACSADFSIPTKVEDALKKTDCIAYEVDVTKPENRQIVQEKLKPNANFFNGLAPYKKEAIDSALVAHGIPATIFDQISPAMVVSLISMKSFDCPSMQDIKMMELEISKMDAAKGKTVSELEDITFQLDLLDSLFSAEDLYAYFTSGLDMKEITRKMVNAYFSENLMDLQDLLLNTAYLSEEKQRQLLTIRNQNWIAKMPNMMKEKPHFFAVGAGHLIGKSGLIQLLKNAGYTLTPVMN</sequence>
<dbReference type="Pfam" id="PF01963">
    <property type="entry name" value="TraB_PrgY_gumN"/>
    <property type="match status" value="1"/>
</dbReference>
<name>A0ABW5KGU3_9SPHI</name>
<organism evidence="1 2">
    <name type="scientific">Sphingobacterium suaedae</name>
    <dbReference type="NCBI Taxonomy" id="1686402"/>
    <lineage>
        <taxon>Bacteria</taxon>
        <taxon>Pseudomonadati</taxon>
        <taxon>Bacteroidota</taxon>
        <taxon>Sphingobacteriia</taxon>
        <taxon>Sphingobacteriales</taxon>
        <taxon>Sphingobacteriaceae</taxon>
        <taxon>Sphingobacterium</taxon>
    </lineage>
</organism>
<evidence type="ECO:0000313" key="2">
    <source>
        <dbReference type="Proteomes" id="UP001597545"/>
    </source>
</evidence>
<dbReference type="PANTHER" id="PTHR40590:SF1">
    <property type="entry name" value="CYTOPLASMIC PROTEIN"/>
    <property type="match status" value="1"/>
</dbReference>
<proteinExistence type="predicted"/>
<dbReference type="CDD" id="cd14789">
    <property type="entry name" value="Tiki"/>
    <property type="match status" value="1"/>
</dbReference>
<dbReference type="PANTHER" id="PTHR40590">
    <property type="entry name" value="CYTOPLASMIC PROTEIN-RELATED"/>
    <property type="match status" value="1"/>
</dbReference>